<organism evidence="6">
    <name type="scientific">Stegastes partitus</name>
    <name type="common">bicolor damselfish</name>
    <dbReference type="NCBI Taxonomy" id="144197"/>
    <lineage>
        <taxon>Eukaryota</taxon>
        <taxon>Metazoa</taxon>
        <taxon>Chordata</taxon>
        <taxon>Craniata</taxon>
        <taxon>Vertebrata</taxon>
        <taxon>Euteleostomi</taxon>
        <taxon>Actinopterygii</taxon>
        <taxon>Neopterygii</taxon>
        <taxon>Teleostei</taxon>
        <taxon>Neoteleostei</taxon>
        <taxon>Acanthomorphata</taxon>
        <taxon>Ovalentaria</taxon>
        <taxon>Pomacentridae</taxon>
        <taxon>Stegastes</taxon>
    </lineage>
</organism>
<feature type="domain" description="Ig-like" evidence="5">
    <location>
        <begin position="90"/>
        <end position="179"/>
    </location>
</feature>
<evidence type="ECO:0000259" key="5">
    <source>
        <dbReference type="PROSITE" id="PS50835"/>
    </source>
</evidence>
<dbReference type="InterPro" id="IPR013151">
    <property type="entry name" value="Immunoglobulin_dom"/>
</dbReference>
<keyword evidence="1" id="KW-0732">Signal</keyword>
<dbReference type="PANTHER" id="PTHR44337:SF16">
    <property type="entry name" value="CARCINOEMBRYONIC ANTIGEN-RELATED CELL ADHESION MOLECULE 20-LIKE-RELATED"/>
    <property type="match status" value="1"/>
</dbReference>
<dbReference type="SMART" id="SM00408">
    <property type="entry name" value="IGc2"/>
    <property type="match status" value="6"/>
</dbReference>
<feature type="domain" description="Ig-like" evidence="5">
    <location>
        <begin position="280"/>
        <end position="359"/>
    </location>
</feature>
<keyword evidence="2" id="KW-1015">Disulfide bond</keyword>
<keyword evidence="3" id="KW-0325">Glycoprotein</keyword>
<evidence type="ECO:0000313" key="6">
    <source>
        <dbReference type="Ensembl" id="ENSSPAP00000005937.1"/>
    </source>
</evidence>
<dbReference type="CDD" id="cd00096">
    <property type="entry name" value="Ig"/>
    <property type="match status" value="1"/>
</dbReference>
<accession>A0A3B4ZW41</accession>
<proteinExistence type="predicted"/>
<feature type="domain" description="Ig-like" evidence="5">
    <location>
        <begin position="188"/>
        <end position="272"/>
    </location>
</feature>
<reference evidence="6" key="1">
    <citation type="submission" date="2023-09" db="UniProtKB">
        <authorList>
            <consortium name="Ensembl"/>
        </authorList>
    </citation>
    <scope>IDENTIFICATION</scope>
</reference>
<evidence type="ECO:0000256" key="1">
    <source>
        <dbReference type="ARBA" id="ARBA00022729"/>
    </source>
</evidence>
<sequence>MFTTSLSPTQTPFTSVSWTFGVTNIITSSSGSNIIPPEYEDRITLFPSTGSLELRNLTEADSGEYSVHILPAGEAALVGVKPFCSSPTEPVSSVTVDPKSADLVEFNDSVSLSCTSFGSPTSFLWLNDTSEVTASDRVQFTDGGSVMTIVNVTRFDQQQLRCRASNPVSHATSEPAVIRLLYSPSFGPENTNLMLSPQEENFAVGSNIRLVCSAESRPDAQFMWFLDGDKLDHTERELSLTNIQMNQAGNYSCQTFNVKTLRYQTSQPAAISVMEKISGPSIKSSTNLTVEETRVDLTCEASGSIFTRTWKKDGSDLVLGDNMMLSDNNRLLSFNPVNRKDSGEYSCHISNPVSSDYFTNVCFSDGPDSVQIAGVSRLNVKSTLTLSCSADSIPSASYTWKLNGTTMVTNSAEYIKENVDFSDSGEYTCEARNAITERTLQAVHALTVTAEPVSNVTLSVNETELMEFNSSAVLRCSVSSGSSFSFLWMNGSSEVTATDRVQLTDGGATLTIVNVTRYDQGPFRCCVFNPVSNSSSDSVNFTIKSLQSSNLLSCFSNPPAQLQWAFRGELVNVTDPSLVLLHVSENQSGPYSCLAFNNRTNMHDNITAHIVIASELVTRDNSFHVSPNALSFILTLLSAQSQDLNNMQ</sequence>
<feature type="domain" description="Ig-like" evidence="5">
    <location>
        <begin position="452"/>
        <end position="542"/>
    </location>
</feature>
<dbReference type="InterPro" id="IPR036179">
    <property type="entry name" value="Ig-like_dom_sf"/>
</dbReference>
<dbReference type="GeneTree" id="ENSGT01100000263479"/>
<dbReference type="STRING" id="144197.ENSSPAP00000005937"/>
<evidence type="ECO:0000256" key="2">
    <source>
        <dbReference type="ARBA" id="ARBA00023157"/>
    </source>
</evidence>
<protein>
    <submittedName>
        <fullName evidence="6">Carcinoembryonic antigen-related cell adhesion molecule 5-like</fullName>
    </submittedName>
</protein>
<dbReference type="SMART" id="SM00409">
    <property type="entry name" value="IG"/>
    <property type="match status" value="6"/>
</dbReference>
<dbReference type="InterPro" id="IPR052598">
    <property type="entry name" value="IgSF_CEA-related"/>
</dbReference>
<dbReference type="PANTHER" id="PTHR44337">
    <property type="entry name" value="CARCINOEMBRYONIC ANTIGEN-RELATED CELL ADHESION MOLECULE 8"/>
    <property type="match status" value="1"/>
</dbReference>
<name>A0A3B4ZW41_9TELE</name>
<feature type="domain" description="Ig-like" evidence="5">
    <location>
        <begin position="367"/>
        <end position="441"/>
    </location>
</feature>
<dbReference type="Pfam" id="PF00047">
    <property type="entry name" value="ig"/>
    <property type="match status" value="1"/>
</dbReference>
<dbReference type="Ensembl" id="ENSSPAT00000006056.1">
    <property type="protein sequence ID" value="ENSSPAP00000005937.1"/>
    <property type="gene ID" value="ENSSPAG00000004588.1"/>
</dbReference>
<dbReference type="InterPro" id="IPR003598">
    <property type="entry name" value="Ig_sub2"/>
</dbReference>
<dbReference type="Gene3D" id="2.60.40.10">
    <property type="entry name" value="Immunoglobulins"/>
    <property type="match status" value="6"/>
</dbReference>
<evidence type="ECO:0000256" key="4">
    <source>
        <dbReference type="ARBA" id="ARBA00023319"/>
    </source>
</evidence>
<dbReference type="PROSITE" id="PS50835">
    <property type="entry name" value="IG_LIKE"/>
    <property type="match status" value="5"/>
</dbReference>
<dbReference type="InterPro" id="IPR013783">
    <property type="entry name" value="Ig-like_fold"/>
</dbReference>
<dbReference type="AlphaFoldDB" id="A0A3B4ZW41"/>
<dbReference type="InterPro" id="IPR003599">
    <property type="entry name" value="Ig_sub"/>
</dbReference>
<evidence type="ECO:0000256" key="3">
    <source>
        <dbReference type="ARBA" id="ARBA00023180"/>
    </source>
</evidence>
<dbReference type="InterPro" id="IPR007110">
    <property type="entry name" value="Ig-like_dom"/>
</dbReference>
<dbReference type="Pfam" id="PF13927">
    <property type="entry name" value="Ig_3"/>
    <property type="match status" value="4"/>
</dbReference>
<keyword evidence="4" id="KW-0393">Immunoglobulin domain</keyword>
<dbReference type="SUPFAM" id="SSF48726">
    <property type="entry name" value="Immunoglobulin"/>
    <property type="match status" value="7"/>
</dbReference>